<evidence type="ECO:0000256" key="1">
    <source>
        <dbReference type="SAM" id="MobiDB-lite"/>
    </source>
</evidence>
<name>A0A8H7VX04_9FUNG</name>
<dbReference type="GO" id="GO:0005737">
    <property type="term" value="C:cytoplasm"/>
    <property type="evidence" value="ECO:0007669"/>
    <property type="project" value="TreeGrafter"/>
</dbReference>
<accession>A0A8H7VX04</accession>
<dbReference type="Gene3D" id="2.60.40.640">
    <property type="match status" value="1"/>
</dbReference>
<gene>
    <name evidence="3" type="ORF">INT48_008342</name>
</gene>
<evidence type="ECO:0000313" key="3">
    <source>
        <dbReference type="EMBL" id="KAG2236360.1"/>
    </source>
</evidence>
<organism evidence="3 4">
    <name type="scientific">Thamnidium elegans</name>
    <dbReference type="NCBI Taxonomy" id="101142"/>
    <lineage>
        <taxon>Eukaryota</taxon>
        <taxon>Fungi</taxon>
        <taxon>Fungi incertae sedis</taxon>
        <taxon>Mucoromycota</taxon>
        <taxon>Mucoromycotina</taxon>
        <taxon>Mucoromycetes</taxon>
        <taxon>Mucorales</taxon>
        <taxon>Mucorineae</taxon>
        <taxon>Mucoraceae</taxon>
        <taxon>Thamnidium</taxon>
    </lineage>
</organism>
<feature type="domain" description="Arrestin-like N-terminal" evidence="2">
    <location>
        <begin position="36"/>
        <end position="152"/>
    </location>
</feature>
<evidence type="ECO:0000313" key="4">
    <source>
        <dbReference type="Proteomes" id="UP000613177"/>
    </source>
</evidence>
<sequence>MPHLKNSNKEDATIVLGLDPSFTGVLRGVAHDESEGCTVKGNCIVKVNKPIKIRRFVVWLEGRCKVTLKGNGYSVANTEGTESRTLYSKDQHFLGDDGVTHVLAPGEYMYPFSFDLPPSLPASYRGKRGYIRYRLQAAIYRPMFASDIQVSRDIPIKRCLLNDNTPMAELRETYEGRHHTNKLHYTATAPSISYREGGLIRLNLTMQLIRPETQSIRTVTCALREKVQYRTTDGQANTLLSKTENLFPLGYSTFYPNQSPDYDPKEKADYNALFRLCPRVNADLNSRLMKVTHALVVNIMVEDTSKEEEDEESAYETDATESEWASEEERGGSSHADIKSSNESPGITPPTSTPNSPILSRSSSASSLVSMFSLGRSHPNTPGNNIAESVNGDEYGSMSTIPTIKNTRRRSHKHHKDSNGPRLTLCTLEVPLVVTSREHTWSEKPKAPPSYDAMENPPSYNTTLEDLPRAPTYNDTDESSSAEGEPSSSATETPNYTSTPPPEEEDNAPTTSRRPSLSNHHRSSYFAEGLSSAAKMLYAVSSKAGLTHS</sequence>
<keyword evidence="4" id="KW-1185">Reference proteome</keyword>
<feature type="compositionally biased region" description="Polar residues" evidence="1">
    <location>
        <begin position="378"/>
        <end position="388"/>
    </location>
</feature>
<dbReference type="Pfam" id="PF00339">
    <property type="entry name" value="Arrestin_N"/>
    <property type="match status" value="1"/>
</dbReference>
<feature type="compositionally biased region" description="Acidic residues" evidence="1">
    <location>
        <begin position="305"/>
        <end position="326"/>
    </location>
</feature>
<protein>
    <recommendedName>
        <fullName evidence="2">Arrestin-like N-terminal domain-containing protein</fullName>
    </recommendedName>
</protein>
<dbReference type="InterPro" id="IPR014752">
    <property type="entry name" value="Arrestin-like_C"/>
</dbReference>
<feature type="compositionally biased region" description="Basic and acidic residues" evidence="1">
    <location>
        <begin position="437"/>
        <end position="446"/>
    </location>
</feature>
<dbReference type="GO" id="GO:0015031">
    <property type="term" value="P:protein transport"/>
    <property type="evidence" value="ECO:0007669"/>
    <property type="project" value="TreeGrafter"/>
</dbReference>
<feature type="compositionally biased region" description="Low complexity" evidence="1">
    <location>
        <begin position="353"/>
        <end position="374"/>
    </location>
</feature>
<feature type="compositionally biased region" description="Low complexity" evidence="1">
    <location>
        <begin position="481"/>
        <end position="494"/>
    </location>
</feature>
<proteinExistence type="predicted"/>
<feature type="region of interest" description="Disordered" evidence="1">
    <location>
        <begin position="437"/>
        <end position="523"/>
    </location>
</feature>
<dbReference type="InterPro" id="IPR011021">
    <property type="entry name" value="Arrestin-like_N"/>
</dbReference>
<feature type="compositionally biased region" description="Basic and acidic residues" evidence="1">
    <location>
        <begin position="327"/>
        <end position="340"/>
    </location>
</feature>
<dbReference type="PANTHER" id="PTHR11188:SF17">
    <property type="entry name" value="FI21816P1"/>
    <property type="match status" value="1"/>
</dbReference>
<evidence type="ECO:0000259" key="2">
    <source>
        <dbReference type="Pfam" id="PF00339"/>
    </source>
</evidence>
<feature type="compositionally biased region" description="Basic residues" evidence="1">
    <location>
        <begin position="406"/>
        <end position="416"/>
    </location>
</feature>
<comment type="caution">
    <text evidence="3">The sequence shown here is derived from an EMBL/GenBank/DDBJ whole genome shotgun (WGS) entry which is preliminary data.</text>
</comment>
<dbReference type="EMBL" id="JAEPRE010000018">
    <property type="protein sequence ID" value="KAG2236360.1"/>
    <property type="molecule type" value="Genomic_DNA"/>
</dbReference>
<feature type="region of interest" description="Disordered" evidence="1">
    <location>
        <begin position="304"/>
        <end position="422"/>
    </location>
</feature>
<dbReference type="AlphaFoldDB" id="A0A8H7VX04"/>
<dbReference type="Proteomes" id="UP000613177">
    <property type="component" value="Unassembled WGS sequence"/>
</dbReference>
<dbReference type="SUPFAM" id="SSF81296">
    <property type="entry name" value="E set domains"/>
    <property type="match status" value="1"/>
</dbReference>
<feature type="compositionally biased region" description="Polar residues" evidence="1">
    <location>
        <begin position="508"/>
        <end position="518"/>
    </location>
</feature>
<dbReference type="InterPro" id="IPR050357">
    <property type="entry name" value="Arrestin_domain-protein"/>
</dbReference>
<dbReference type="OrthoDB" id="2333384at2759"/>
<dbReference type="PANTHER" id="PTHR11188">
    <property type="entry name" value="ARRESTIN DOMAIN CONTAINING PROTEIN"/>
    <property type="match status" value="1"/>
</dbReference>
<dbReference type="InterPro" id="IPR014756">
    <property type="entry name" value="Ig_E-set"/>
</dbReference>
<reference evidence="3" key="1">
    <citation type="submission" date="2021-01" db="EMBL/GenBank/DDBJ databases">
        <title>Metabolic potential, ecology and presence of endohyphal bacteria is reflected in genomic diversity of Mucoromycotina.</title>
        <authorList>
            <person name="Muszewska A."/>
            <person name="Okrasinska A."/>
            <person name="Steczkiewicz K."/>
            <person name="Drgas O."/>
            <person name="Orlowska M."/>
            <person name="Perlinska-Lenart U."/>
            <person name="Aleksandrzak-Piekarczyk T."/>
            <person name="Szatraj K."/>
            <person name="Zielenkiewicz U."/>
            <person name="Pilsyk S."/>
            <person name="Malc E."/>
            <person name="Mieczkowski P."/>
            <person name="Kruszewska J.S."/>
            <person name="Biernat P."/>
            <person name="Pawlowska J."/>
        </authorList>
    </citation>
    <scope>NUCLEOTIDE SEQUENCE</scope>
    <source>
        <strain evidence="3">WA0000018081</strain>
    </source>
</reference>